<dbReference type="Proteomes" id="UP001617427">
    <property type="component" value="Unassembled WGS sequence"/>
</dbReference>
<dbReference type="InterPro" id="IPR005565">
    <property type="entry name" value="Hemolysn_activator_HlyB_C"/>
</dbReference>
<dbReference type="Gene3D" id="2.40.160.50">
    <property type="entry name" value="membrane protein fhac: a member of the omp85/tpsb transporter family"/>
    <property type="match status" value="1"/>
</dbReference>
<evidence type="ECO:0000256" key="4">
    <source>
        <dbReference type="ARBA" id="ARBA00022452"/>
    </source>
</evidence>
<comment type="similarity">
    <text evidence="2">Belongs to the TPS (TC 1.B.20) family.</text>
</comment>
<keyword evidence="8" id="KW-0998">Cell outer membrane</keyword>
<dbReference type="RefSeq" id="WP_402703255.1">
    <property type="nucleotide sequence ID" value="NZ_JBIUZV010000017.1"/>
</dbReference>
<dbReference type="Gene3D" id="3.10.20.310">
    <property type="entry name" value="membrane protein fhac"/>
    <property type="match status" value="1"/>
</dbReference>
<name>A0ABW8F4U2_9BURK</name>
<dbReference type="Pfam" id="PF03865">
    <property type="entry name" value="ShlB"/>
    <property type="match status" value="1"/>
</dbReference>
<keyword evidence="4" id="KW-1134">Transmembrane beta strand</keyword>
<evidence type="ECO:0000256" key="5">
    <source>
        <dbReference type="ARBA" id="ARBA00022692"/>
    </source>
</evidence>
<keyword evidence="9" id="KW-0732">Signal</keyword>
<dbReference type="PANTHER" id="PTHR34597:SF6">
    <property type="entry name" value="BLR6126 PROTEIN"/>
    <property type="match status" value="1"/>
</dbReference>
<accession>A0ABW8F4U2</accession>
<reference evidence="11 12" key="1">
    <citation type="submission" date="2024-10" db="EMBL/GenBank/DDBJ databases">
        <title>The Natural Products Discovery Center: Release of the First 8490 Sequenced Strains for Exploring Actinobacteria Biosynthetic Diversity.</title>
        <authorList>
            <person name="Kalkreuter E."/>
            <person name="Kautsar S.A."/>
            <person name="Yang D."/>
            <person name="Bader C.D."/>
            <person name="Teijaro C.N."/>
            <person name="Fluegel L."/>
            <person name="Davis C.M."/>
            <person name="Simpson J.R."/>
            <person name="Lauterbach L."/>
            <person name="Steele A.D."/>
            <person name="Gui C."/>
            <person name="Meng S."/>
            <person name="Li G."/>
            <person name="Viehrig K."/>
            <person name="Ye F."/>
            <person name="Su P."/>
            <person name="Kiefer A.F."/>
            <person name="Nichols A."/>
            <person name="Cepeda A.J."/>
            <person name="Yan W."/>
            <person name="Fan B."/>
            <person name="Jiang Y."/>
            <person name="Adhikari A."/>
            <person name="Zheng C.-J."/>
            <person name="Schuster L."/>
            <person name="Cowan T.M."/>
            <person name="Smanski M.J."/>
            <person name="Chevrette M.G."/>
            <person name="De Carvalho L.P.S."/>
            <person name="Shen B."/>
        </authorList>
    </citation>
    <scope>NUCLEOTIDE SEQUENCE [LARGE SCALE GENOMIC DNA]</scope>
    <source>
        <strain evidence="11 12">NPDC087045</strain>
    </source>
</reference>
<dbReference type="Pfam" id="PF08479">
    <property type="entry name" value="POTRA_2"/>
    <property type="match status" value="1"/>
</dbReference>
<feature type="signal peptide" evidence="9">
    <location>
        <begin position="1"/>
        <end position="23"/>
    </location>
</feature>
<keyword evidence="5" id="KW-0812">Transmembrane</keyword>
<dbReference type="EMBL" id="JBIUZV010000017">
    <property type="protein sequence ID" value="MFJ3048303.1"/>
    <property type="molecule type" value="Genomic_DNA"/>
</dbReference>
<organism evidence="11 12">
    <name type="scientific">Herbaspirillum chlorophenolicum</name>
    <dbReference type="NCBI Taxonomy" id="211589"/>
    <lineage>
        <taxon>Bacteria</taxon>
        <taxon>Pseudomonadati</taxon>
        <taxon>Pseudomonadota</taxon>
        <taxon>Betaproteobacteria</taxon>
        <taxon>Burkholderiales</taxon>
        <taxon>Oxalobacteraceae</taxon>
        <taxon>Herbaspirillum</taxon>
    </lineage>
</organism>
<evidence type="ECO:0000256" key="7">
    <source>
        <dbReference type="ARBA" id="ARBA00023136"/>
    </source>
</evidence>
<evidence type="ECO:0000256" key="8">
    <source>
        <dbReference type="ARBA" id="ARBA00023237"/>
    </source>
</evidence>
<comment type="subcellular location">
    <subcellularLocation>
        <location evidence="1">Cell outer membrane</location>
    </subcellularLocation>
</comment>
<dbReference type="InterPro" id="IPR013686">
    <property type="entry name" value="Polypept-transport_assoc_ShlB"/>
</dbReference>
<evidence type="ECO:0000313" key="12">
    <source>
        <dbReference type="Proteomes" id="UP001617427"/>
    </source>
</evidence>
<sequence length="550" mass="58871">MKHGFQHYLMGMALATTALGAMAQAAPQAATAAVAPADERFEIKRFQIDGNTLLTAQQIEQSVGPFTGPGRVYGDIQQALEALENAYRKAGYNTVQVHVPEQELTSGVVHIQVMETVIGKVTVVDNKHFSEANIRASMPALQSGVAPNMRKISESVQLANDNPAKQANVELSSAEADGKIDAKVTVNDNDPFRVILTLDNTGSPETGQWRTGVALQHSNLFNRDHVGTLAYTTSPDSPSGSKVDLYSLGYRLPLYGIGDSMDFIYGKSNVTSGTSPTLGSLFGFTGKGDVYAIRWNHFFARSGEWTSKLVFGADYKKLGSTCNFAGIALSTCQPYSTLPLSATYSAQRQSVGEILDYNIGIARNWAVGPSYTSTSGRTDRYSFIAGNRDTTDNFVIARGGVSLLKAFASDWQMRLAGTAQYAPDPLVPAEQFGLAGSTAVRGFSERAVSADSGAFVNAEAYTPELLAKSELKGNLRLLAFYDIGRGYNNKTAGSALASSMTVASIGFGARYNVGRDFNLRLDVARVSIAGTSQTEKRGDLNAHLSATLGF</sequence>
<keyword evidence="7" id="KW-0472">Membrane</keyword>
<keyword evidence="12" id="KW-1185">Reference proteome</keyword>
<dbReference type="InterPro" id="IPR051544">
    <property type="entry name" value="TPS_OM_transporter"/>
</dbReference>
<evidence type="ECO:0000259" key="10">
    <source>
        <dbReference type="PROSITE" id="PS51779"/>
    </source>
</evidence>
<gene>
    <name evidence="11" type="ORF">ACIPEN_20920</name>
</gene>
<keyword evidence="3" id="KW-0813">Transport</keyword>
<protein>
    <submittedName>
        <fullName evidence="11">ShlB/FhaC/HecB family hemolysin secretion/activation protein</fullName>
    </submittedName>
</protein>
<feature type="chain" id="PRO_5046088545" evidence="9">
    <location>
        <begin position="24"/>
        <end position="550"/>
    </location>
</feature>
<comment type="caution">
    <text evidence="11">The sequence shown here is derived from an EMBL/GenBank/DDBJ whole genome shotgun (WGS) entry which is preliminary data.</text>
</comment>
<dbReference type="PANTHER" id="PTHR34597">
    <property type="entry name" value="SLR1661 PROTEIN"/>
    <property type="match status" value="1"/>
</dbReference>
<keyword evidence="6" id="KW-0653">Protein transport</keyword>
<evidence type="ECO:0000256" key="6">
    <source>
        <dbReference type="ARBA" id="ARBA00022927"/>
    </source>
</evidence>
<proteinExistence type="inferred from homology"/>
<dbReference type="PROSITE" id="PS51779">
    <property type="entry name" value="POTRA"/>
    <property type="match status" value="1"/>
</dbReference>
<evidence type="ECO:0000313" key="11">
    <source>
        <dbReference type="EMBL" id="MFJ3048303.1"/>
    </source>
</evidence>
<evidence type="ECO:0000256" key="2">
    <source>
        <dbReference type="ARBA" id="ARBA00009055"/>
    </source>
</evidence>
<evidence type="ECO:0000256" key="9">
    <source>
        <dbReference type="SAM" id="SignalP"/>
    </source>
</evidence>
<feature type="domain" description="POTRA" evidence="10">
    <location>
        <begin position="41"/>
        <end position="116"/>
    </location>
</feature>
<evidence type="ECO:0000256" key="3">
    <source>
        <dbReference type="ARBA" id="ARBA00022448"/>
    </source>
</evidence>
<evidence type="ECO:0000256" key="1">
    <source>
        <dbReference type="ARBA" id="ARBA00004442"/>
    </source>
</evidence>
<dbReference type="InterPro" id="IPR034746">
    <property type="entry name" value="POTRA"/>
</dbReference>